<evidence type="ECO:0000313" key="2">
    <source>
        <dbReference type="Proteomes" id="UP000735302"/>
    </source>
</evidence>
<reference evidence="1 2" key="1">
    <citation type="journal article" date="2021" name="Elife">
        <title>Chloroplast acquisition without the gene transfer in kleptoplastic sea slugs, Plakobranchus ocellatus.</title>
        <authorList>
            <person name="Maeda T."/>
            <person name="Takahashi S."/>
            <person name="Yoshida T."/>
            <person name="Shimamura S."/>
            <person name="Takaki Y."/>
            <person name="Nagai Y."/>
            <person name="Toyoda A."/>
            <person name="Suzuki Y."/>
            <person name="Arimoto A."/>
            <person name="Ishii H."/>
            <person name="Satoh N."/>
            <person name="Nishiyama T."/>
            <person name="Hasebe M."/>
            <person name="Maruyama T."/>
            <person name="Minagawa J."/>
            <person name="Obokata J."/>
            <person name="Shigenobu S."/>
        </authorList>
    </citation>
    <scope>NUCLEOTIDE SEQUENCE [LARGE SCALE GENOMIC DNA]</scope>
</reference>
<dbReference type="AlphaFoldDB" id="A0AAV4CA16"/>
<accession>A0AAV4CA16</accession>
<dbReference type="Proteomes" id="UP000735302">
    <property type="component" value="Unassembled WGS sequence"/>
</dbReference>
<sequence length="111" mass="12282">MNVKTASVCPVSSQVNGVKAVNGVNGEVKDCPAKGGLFREWRRPDLPSKCTYQPGAPLEKSPHLHVKPQDRPKIMPNILHNIGNSPLVRLNRIPQHDGLKCEFCKYEISLS</sequence>
<protein>
    <submittedName>
        <fullName evidence="1">Cystathionine beta-synthase</fullName>
    </submittedName>
</protein>
<organism evidence="1 2">
    <name type="scientific">Plakobranchus ocellatus</name>
    <dbReference type="NCBI Taxonomy" id="259542"/>
    <lineage>
        <taxon>Eukaryota</taxon>
        <taxon>Metazoa</taxon>
        <taxon>Spiralia</taxon>
        <taxon>Lophotrochozoa</taxon>
        <taxon>Mollusca</taxon>
        <taxon>Gastropoda</taxon>
        <taxon>Heterobranchia</taxon>
        <taxon>Euthyneura</taxon>
        <taxon>Panpulmonata</taxon>
        <taxon>Sacoglossa</taxon>
        <taxon>Placobranchoidea</taxon>
        <taxon>Plakobranchidae</taxon>
        <taxon>Plakobranchus</taxon>
    </lineage>
</organism>
<dbReference type="EMBL" id="BLXT01005923">
    <property type="protein sequence ID" value="GFO27539.1"/>
    <property type="molecule type" value="Genomic_DNA"/>
</dbReference>
<proteinExistence type="predicted"/>
<keyword evidence="2" id="KW-1185">Reference proteome</keyword>
<comment type="caution">
    <text evidence="1">The sequence shown here is derived from an EMBL/GenBank/DDBJ whole genome shotgun (WGS) entry which is preliminary data.</text>
</comment>
<name>A0AAV4CA16_9GAST</name>
<evidence type="ECO:0000313" key="1">
    <source>
        <dbReference type="EMBL" id="GFO27539.1"/>
    </source>
</evidence>
<gene>
    <name evidence="1" type="ORF">PoB_005404400</name>
</gene>